<dbReference type="GO" id="GO:0005975">
    <property type="term" value="P:carbohydrate metabolic process"/>
    <property type="evidence" value="ECO:0007669"/>
    <property type="project" value="InterPro"/>
</dbReference>
<dbReference type="OrthoDB" id="1334205at2759"/>
<dbReference type="AlphaFoldDB" id="A0A8X6NSV4"/>
<gene>
    <name evidence="5" type="primary">Gaa_7</name>
    <name evidence="3" type="ORF">NPIL_156191</name>
    <name evidence="6" type="ORF">NPIL_194311</name>
    <name evidence="5" type="ORF">NPIL_405111</name>
    <name evidence="4" type="ORF">NPIL_455321</name>
</gene>
<feature type="domain" description="Glycoside hydrolase family 31 TIM barrel" evidence="2">
    <location>
        <begin position="1"/>
        <end position="86"/>
    </location>
</feature>
<dbReference type="Proteomes" id="UP000887013">
    <property type="component" value="Unassembled WGS sequence"/>
</dbReference>
<dbReference type="EMBL" id="BMAW01099205">
    <property type="protein sequence ID" value="GFS88848.1"/>
    <property type="molecule type" value="Genomic_DNA"/>
</dbReference>
<organism evidence="5 7">
    <name type="scientific">Nephila pilipes</name>
    <name type="common">Giant wood spider</name>
    <name type="synonym">Nephila maculata</name>
    <dbReference type="NCBI Taxonomy" id="299642"/>
    <lineage>
        <taxon>Eukaryota</taxon>
        <taxon>Metazoa</taxon>
        <taxon>Ecdysozoa</taxon>
        <taxon>Arthropoda</taxon>
        <taxon>Chelicerata</taxon>
        <taxon>Arachnida</taxon>
        <taxon>Araneae</taxon>
        <taxon>Araneomorphae</taxon>
        <taxon>Entelegynae</taxon>
        <taxon>Araneoidea</taxon>
        <taxon>Nephilidae</taxon>
        <taxon>Nephila</taxon>
    </lineage>
</organism>
<protein>
    <submittedName>
        <fullName evidence="5">Lysosomal alpha-glucosidase</fullName>
    </submittedName>
</protein>
<evidence type="ECO:0000313" key="6">
    <source>
        <dbReference type="EMBL" id="GFU40413.1"/>
    </source>
</evidence>
<evidence type="ECO:0000259" key="2">
    <source>
        <dbReference type="Pfam" id="PF01055"/>
    </source>
</evidence>
<keyword evidence="7" id="KW-1185">Reference proteome</keyword>
<keyword evidence="1" id="KW-0326">Glycosidase</keyword>
<sequence>DPAIEAVKGYSVYESGLEHDVFIKRSPLWEEDIFPEELRGNNVTYGKVWPHTEVAFPNFLNGITKDWWITNIVYHHKTLPFDGLWIVTIIC</sequence>
<evidence type="ECO:0000313" key="3">
    <source>
        <dbReference type="EMBL" id="GFS88848.1"/>
    </source>
</evidence>
<dbReference type="EMBL" id="BMAW01060561">
    <property type="protein sequence ID" value="GFT26720.1"/>
    <property type="molecule type" value="Genomic_DNA"/>
</dbReference>
<evidence type="ECO:0000313" key="5">
    <source>
        <dbReference type="EMBL" id="GFT29478.1"/>
    </source>
</evidence>
<reference evidence="5" key="1">
    <citation type="submission" date="2020-08" db="EMBL/GenBank/DDBJ databases">
        <title>Multicomponent nature underlies the extraordinary mechanical properties of spider dragline silk.</title>
        <authorList>
            <person name="Kono N."/>
            <person name="Nakamura H."/>
            <person name="Mori M."/>
            <person name="Yoshida Y."/>
            <person name="Ohtoshi R."/>
            <person name="Malay A.D."/>
            <person name="Moran D.A.P."/>
            <person name="Tomita M."/>
            <person name="Numata K."/>
            <person name="Arakawa K."/>
        </authorList>
    </citation>
    <scope>NUCLEOTIDE SEQUENCE</scope>
</reference>
<dbReference type="InterPro" id="IPR000322">
    <property type="entry name" value="Glyco_hydro_31_TIM"/>
</dbReference>
<keyword evidence="1" id="KW-0378">Hydrolase</keyword>
<dbReference type="PANTHER" id="PTHR22762:SF133">
    <property type="entry name" value="P-TYPE DOMAIN-CONTAINING PROTEIN"/>
    <property type="match status" value="1"/>
</dbReference>
<comment type="caution">
    <text evidence="5">The sequence shown here is derived from an EMBL/GenBank/DDBJ whole genome shotgun (WGS) entry which is preliminary data.</text>
</comment>
<dbReference type="EMBL" id="BMAW01012598">
    <property type="protein sequence ID" value="GFT29478.1"/>
    <property type="molecule type" value="Genomic_DNA"/>
</dbReference>
<name>A0A8X6NSV4_NEPPI</name>
<dbReference type="GO" id="GO:0004558">
    <property type="term" value="F:alpha-1,4-glucosidase activity"/>
    <property type="evidence" value="ECO:0007669"/>
    <property type="project" value="TreeGrafter"/>
</dbReference>
<dbReference type="PANTHER" id="PTHR22762">
    <property type="entry name" value="ALPHA-GLUCOSIDASE"/>
    <property type="match status" value="1"/>
</dbReference>
<evidence type="ECO:0000313" key="7">
    <source>
        <dbReference type="Proteomes" id="UP000887013"/>
    </source>
</evidence>
<proteinExistence type="inferred from homology"/>
<dbReference type="Gene3D" id="3.20.20.80">
    <property type="entry name" value="Glycosidases"/>
    <property type="match status" value="1"/>
</dbReference>
<evidence type="ECO:0000313" key="4">
    <source>
        <dbReference type="EMBL" id="GFT26720.1"/>
    </source>
</evidence>
<comment type="similarity">
    <text evidence="1">Belongs to the glycosyl hydrolase 31 family.</text>
</comment>
<evidence type="ECO:0000256" key="1">
    <source>
        <dbReference type="RuleBase" id="RU361185"/>
    </source>
</evidence>
<dbReference type="EMBL" id="BMAW01131695">
    <property type="protein sequence ID" value="GFU40413.1"/>
    <property type="molecule type" value="Genomic_DNA"/>
</dbReference>
<dbReference type="Pfam" id="PF01055">
    <property type="entry name" value="Glyco_hydro_31_2nd"/>
    <property type="match status" value="1"/>
</dbReference>
<feature type="non-terminal residue" evidence="5">
    <location>
        <position position="91"/>
    </location>
</feature>
<accession>A0A8X6NSV4</accession>